<dbReference type="Gene3D" id="3.40.50.1110">
    <property type="entry name" value="SGNH hydrolase"/>
    <property type="match status" value="1"/>
</dbReference>
<proteinExistence type="predicted"/>
<keyword evidence="2" id="KW-1185">Reference proteome</keyword>
<dbReference type="SUPFAM" id="SSF52266">
    <property type="entry name" value="SGNH hydrolase"/>
    <property type="match status" value="1"/>
</dbReference>
<sequence>MKKFILRLLVFSILITGIILFLLNRYAGYVDYFYGKVSSPAQSSLIIGDSRSFQGLQPTVFNQNLSNTFDLPMYNFSFTLAQVSYGESLLKSIKSKINPDTKNGLFILSVHPYILSQRDKDDFENGVYFEESFPPGNMNYVNMNPNVEYFFKNYEYFHFKAVIRKNSIVHDDGWLEETNLTTDKATLNGWKKTQIELYGGFIKKWKKSDYRVQKLSETIKFLKNHGRVVLVRMPSSDDIVAIENSYWNDFNLQMKNVADENKVQYLDFTSNMSSFPTYDGVHLGKSAGQKFTKSVCDSILKYNNN</sequence>
<evidence type="ECO:0008006" key="3">
    <source>
        <dbReference type="Google" id="ProtNLM"/>
    </source>
</evidence>
<dbReference type="Proteomes" id="UP000295260">
    <property type="component" value="Unassembled WGS sequence"/>
</dbReference>
<organism evidence="1 2">
    <name type="scientific">Flavobacterium dankookense</name>
    <dbReference type="NCBI Taxonomy" id="706186"/>
    <lineage>
        <taxon>Bacteria</taxon>
        <taxon>Pseudomonadati</taxon>
        <taxon>Bacteroidota</taxon>
        <taxon>Flavobacteriia</taxon>
        <taxon>Flavobacteriales</taxon>
        <taxon>Flavobacteriaceae</taxon>
        <taxon>Flavobacterium</taxon>
    </lineage>
</organism>
<dbReference type="AlphaFoldDB" id="A0A4R6QAI2"/>
<evidence type="ECO:0000313" key="2">
    <source>
        <dbReference type="Proteomes" id="UP000295260"/>
    </source>
</evidence>
<protein>
    <recommendedName>
        <fullName evidence="3">SGNH/GDSL hydrolase family protein</fullName>
    </recommendedName>
</protein>
<gene>
    <name evidence="1" type="ORF">BC748_1433</name>
</gene>
<dbReference type="GO" id="GO:0016788">
    <property type="term" value="F:hydrolase activity, acting on ester bonds"/>
    <property type="evidence" value="ECO:0007669"/>
    <property type="project" value="UniProtKB-ARBA"/>
</dbReference>
<comment type="caution">
    <text evidence="1">The sequence shown here is derived from an EMBL/GenBank/DDBJ whole genome shotgun (WGS) entry which is preliminary data.</text>
</comment>
<reference evidence="1 2" key="1">
    <citation type="submission" date="2019-03" db="EMBL/GenBank/DDBJ databases">
        <title>Genomic Encyclopedia of Archaeal and Bacterial Type Strains, Phase II (KMG-II): from individual species to whole genera.</title>
        <authorList>
            <person name="Goeker M."/>
        </authorList>
    </citation>
    <scope>NUCLEOTIDE SEQUENCE [LARGE SCALE GENOMIC DNA]</scope>
    <source>
        <strain evidence="1 2">DSM 25687</strain>
    </source>
</reference>
<dbReference type="InterPro" id="IPR036514">
    <property type="entry name" value="SGNH_hydro_sf"/>
</dbReference>
<dbReference type="EMBL" id="SNXR01000013">
    <property type="protein sequence ID" value="TDP59190.1"/>
    <property type="molecule type" value="Genomic_DNA"/>
</dbReference>
<dbReference type="OrthoDB" id="1433719at2"/>
<name>A0A4R6QAI2_9FLAO</name>
<dbReference type="RefSeq" id="WP_133532732.1">
    <property type="nucleotide sequence ID" value="NZ_SNXR01000013.1"/>
</dbReference>
<accession>A0A4R6QAI2</accession>
<evidence type="ECO:0000313" key="1">
    <source>
        <dbReference type="EMBL" id="TDP59190.1"/>
    </source>
</evidence>